<gene>
    <name evidence="9" type="ORF">PPACK8108_LOCUS23507</name>
</gene>
<evidence type="ECO:0000256" key="1">
    <source>
        <dbReference type="ARBA" id="ARBA00001678"/>
    </source>
</evidence>
<dbReference type="FunFam" id="3.20.20.80:FF:000299">
    <property type="entry name" value="Uncharacterized protein"/>
    <property type="match status" value="1"/>
</dbReference>
<dbReference type="GO" id="GO:0016985">
    <property type="term" value="F:mannan endo-1,4-beta-mannosidase activity"/>
    <property type="evidence" value="ECO:0007669"/>
    <property type="project" value="UniProtKB-EC"/>
</dbReference>
<keyword evidence="10" id="KW-1185">Reference proteome</keyword>
<protein>
    <recommendedName>
        <fullName evidence="3">mannan endo-1,4-beta-mannosidase</fullName>
        <ecNumber evidence="3">3.2.1.78</ecNumber>
    </recommendedName>
</protein>
<feature type="chain" id="PRO_5044546708" description="mannan endo-1,4-beta-mannosidase" evidence="6">
    <location>
        <begin position="21"/>
        <end position="498"/>
    </location>
</feature>
<proteinExistence type="evidence at transcript level"/>
<evidence type="ECO:0000256" key="4">
    <source>
        <dbReference type="ARBA" id="ARBA00022801"/>
    </source>
</evidence>
<evidence type="ECO:0000259" key="7">
    <source>
        <dbReference type="Pfam" id="PF26410"/>
    </source>
</evidence>
<dbReference type="EMBL" id="KT246772">
    <property type="protein sequence ID" value="ALL40863.1"/>
    <property type="molecule type" value="mRNA"/>
</dbReference>
<evidence type="ECO:0000313" key="9">
    <source>
        <dbReference type="EMBL" id="CAH7688540.1"/>
    </source>
</evidence>
<reference evidence="9" key="2">
    <citation type="submission" date="2022-06" db="EMBL/GenBank/DDBJ databases">
        <authorList>
            <consortium name="SYNGENTA / RWTH Aachen University"/>
        </authorList>
    </citation>
    <scope>NUCLEOTIDE SEQUENCE</scope>
</reference>
<accession>A0A0S1MJ08</accession>
<dbReference type="EMBL" id="CALTRL010005990">
    <property type="protein sequence ID" value="CAH7688540.1"/>
    <property type="molecule type" value="Genomic_DNA"/>
</dbReference>
<dbReference type="InterPro" id="IPR001547">
    <property type="entry name" value="Glyco_hydro_5"/>
</dbReference>
<dbReference type="InterPro" id="IPR017853">
    <property type="entry name" value="GH"/>
</dbReference>
<comment type="similarity">
    <text evidence="2">Belongs to the glycosyl hydrolase 5 (cellulase A) family.</text>
</comment>
<dbReference type="OrthoDB" id="406631at2759"/>
<comment type="catalytic activity">
    <reaction evidence="1">
        <text>Random hydrolysis of (1-&gt;4)-beta-D-mannosidic linkages in mannans, galactomannans and glucomannans.</text>
        <dbReference type="EC" id="3.2.1.78"/>
    </reaction>
</comment>
<organism evidence="8">
    <name type="scientific">Phakopsora pachyrhizi</name>
    <name type="common">Asian soybean rust disease fungus</name>
    <dbReference type="NCBI Taxonomy" id="170000"/>
    <lineage>
        <taxon>Eukaryota</taxon>
        <taxon>Fungi</taxon>
        <taxon>Dikarya</taxon>
        <taxon>Basidiomycota</taxon>
        <taxon>Pucciniomycotina</taxon>
        <taxon>Pucciniomycetes</taxon>
        <taxon>Pucciniales</taxon>
        <taxon>Phakopsoraceae</taxon>
        <taxon>Phakopsora</taxon>
    </lineage>
</organism>
<feature type="signal peptide" evidence="6">
    <location>
        <begin position="1"/>
        <end position="20"/>
    </location>
</feature>
<dbReference type="InterPro" id="IPR045053">
    <property type="entry name" value="MAN-like"/>
</dbReference>
<keyword evidence="4 9" id="KW-0378">Hydrolase</keyword>
<evidence type="ECO:0000256" key="5">
    <source>
        <dbReference type="ARBA" id="ARBA00023295"/>
    </source>
</evidence>
<dbReference type="SUPFAM" id="SSF51445">
    <property type="entry name" value="(Trans)glycosidases"/>
    <property type="match status" value="1"/>
</dbReference>
<dbReference type="GO" id="GO:0046355">
    <property type="term" value="P:mannan catabolic process"/>
    <property type="evidence" value="ECO:0007669"/>
    <property type="project" value="UniProtKB-ARBA"/>
</dbReference>
<evidence type="ECO:0000256" key="6">
    <source>
        <dbReference type="SAM" id="SignalP"/>
    </source>
</evidence>
<dbReference type="PANTHER" id="PTHR31451:SF40">
    <property type="entry name" value="GLYCOSIDE HYDROLASE FAMILY 5 DOMAIN-CONTAINING PROTEIN"/>
    <property type="match status" value="1"/>
</dbReference>
<dbReference type="PANTHER" id="PTHR31451">
    <property type="match status" value="1"/>
</dbReference>
<sequence length="498" mass="56420">MFKLIFSSLLLILASISVSAEDDQNSKTLVSKKIVARDPFVAVKNGSFYKGCSKYYLVSMNYWGAMNLAADESSGGNQTRFKTEVKQLADHGVNNVRIMAASEGSNNGVQPFRMYPALQPTIGNYDEKIFVGLDRALVEFSKYNITVVMTLNNFWHWSGGYSQYVSWATNDSTIPYPSSWDPDLNPPFGDYTNNGSWGSYNPSTQTYDGFTGFAGRFYNDTSITNRTQTWFKDHIKRVINRVNTVTGIAYKDDPTIMTWELTNEPQDPPLNWIVDTAQYIKSLAPKQLVTVGFEGKNGEWWFKRVHAPNSIDYTCGHLWVQNWGFYDPLDPTDGNLTVAESYADQYLANLSSWAVDLNKPVVLEEFGMARDNFQNVEKGAPRSFYLYDASATTTHKDRYFSRIINKVVEYFKQGKGFQGTGPWSYGGIWRPTDRRNSFGQSWAGDPPHEAPGWYDLYDTDPTMKIVSKQAEDVKSITSGCYVEKDHKLKSSATSKFRL</sequence>
<dbReference type="Gene3D" id="3.20.20.80">
    <property type="entry name" value="Glycosidases"/>
    <property type="match status" value="1"/>
</dbReference>
<evidence type="ECO:0000256" key="2">
    <source>
        <dbReference type="ARBA" id="ARBA00005641"/>
    </source>
</evidence>
<keyword evidence="6" id="KW-0732">Signal</keyword>
<dbReference type="EC" id="3.2.1.78" evidence="3"/>
<reference evidence="8" key="1">
    <citation type="submission" date="2015-07" db="EMBL/GenBank/DDBJ databases">
        <title>Elucidating the P. pachyrhizi secretome and potential effectors.</title>
        <authorList>
            <person name="de Carvalho M.C.C.G."/>
            <person name="Nascimento L.C."/>
            <person name="Darben L.M."/>
            <person name="Polizel-Podanosqui A.M."/>
            <person name="Lopes-Caitar V.S."/>
            <person name="Rocha C.S."/>
            <person name="Qi M."/>
            <person name="Carazolle M."/>
            <person name="Kuwahara M.K."/>
            <person name="Pereira G.A.G."/>
            <person name="Abdelnoor R.V."/>
            <person name="Whitham S.A."/>
            <person name="Marcelino-Guimaraes F.C."/>
        </authorList>
    </citation>
    <scope>NUCLEOTIDE SEQUENCE</scope>
</reference>
<dbReference type="AlphaFoldDB" id="A0A0S1MJ08"/>
<evidence type="ECO:0000313" key="8">
    <source>
        <dbReference type="EMBL" id="ALL40863.1"/>
    </source>
</evidence>
<evidence type="ECO:0000313" key="10">
    <source>
        <dbReference type="Proteomes" id="UP001153365"/>
    </source>
</evidence>
<feature type="domain" description="Glycoside hydrolase family 5" evidence="7">
    <location>
        <begin position="40"/>
        <end position="476"/>
    </location>
</feature>
<dbReference type="Proteomes" id="UP001153365">
    <property type="component" value="Unassembled WGS sequence"/>
</dbReference>
<name>A0A0S1MJ08_PHAPC</name>
<keyword evidence="5" id="KW-0326">Glycosidase</keyword>
<dbReference type="Pfam" id="PF26410">
    <property type="entry name" value="GH5_mannosidase"/>
    <property type="match status" value="1"/>
</dbReference>
<evidence type="ECO:0000256" key="3">
    <source>
        <dbReference type="ARBA" id="ARBA00012706"/>
    </source>
</evidence>